<comment type="caution">
    <text evidence="2">The sequence shown here is derived from an EMBL/GenBank/DDBJ whole genome shotgun (WGS) entry which is preliminary data.</text>
</comment>
<dbReference type="InterPro" id="IPR000835">
    <property type="entry name" value="HTH_MarR-typ"/>
</dbReference>
<dbReference type="InterPro" id="IPR039422">
    <property type="entry name" value="MarR/SlyA-like"/>
</dbReference>
<dbReference type="EMBL" id="BMZE01000002">
    <property type="protein sequence ID" value="GHA23146.1"/>
    <property type="molecule type" value="Genomic_DNA"/>
</dbReference>
<dbReference type="InterPro" id="IPR036388">
    <property type="entry name" value="WH-like_DNA-bd_sf"/>
</dbReference>
<evidence type="ECO:0000313" key="3">
    <source>
        <dbReference type="Proteomes" id="UP000646579"/>
    </source>
</evidence>
<dbReference type="PANTHER" id="PTHR33164">
    <property type="entry name" value="TRANSCRIPTIONAL REGULATOR, MARR FAMILY"/>
    <property type="match status" value="1"/>
</dbReference>
<evidence type="ECO:0000313" key="2">
    <source>
        <dbReference type="EMBL" id="GHA23146.1"/>
    </source>
</evidence>
<dbReference type="InterPro" id="IPR036390">
    <property type="entry name" value="WH_DNA-bd_sf"/>
</dbReference>
<reference evidence="2" key="1">
    <citation type="journal article" date="2014" name="Int. J. Syst. Evol. Microbiol.">
        <title>Complete genome sequence of Corynebacterium casei LMG S-19264T (=DSM 44701T), isolated from a smear-ripened cheese.</title>
        <authorList>
            <consortium name="US DOE Joint Genome Institute (JGI-PGF)"/>
            <person name="Walter F."/>
            <person name="Albersmeier A."/>
            <person name="Kalinowski J."/>
            <person name="Ruckert C."/>
        </authorList>
    </citation>
    <scope>NUCLEOTIDE SEQUENCE</scope>
    <source>
        <strain evidence="2">KCTC 32437</strain>
    </source>
</reference>
<organism evidence="2 3">
    <name type="scientific">Devosia pacifica</name>
    <dbReference type="NCBI Taxonomy" id="1335967"/>
    <lineage>
        <taxon>Bacteria</taxon>
        <taxon>Pseudomonadati</taxon>
        <taxon>Pseudomonadota</taxon>
        <taxon>Alphaproteobacteria</taxon>
        <taxon>Hyphomicrobiales</taxon>
        <taxon>Devosiaceae</taxon>
        <taxon>Devosia</taxon>
    </lineage>
</organism>
<evidence type="ECO:0000259" key="1">
    <source>
        <dbReference type="PROSITE" id="PS50995"/>
    </source>
</evidence>
<dbReference type="PANTHER" id="PTHR33164:SF99">
    <property type="entry name" value="MARR FAMILY REGULATORY PROTEIN"/>
    <property type="match status" value="1"/>
</dbReference>
<name>A0A918S3T1_9HYPH</name>
<sequence length="150" mass="16372">MQAQALSVTVAWLRLERAHAEYARVLRRDHNVSPLQIAILAILTERPSLPLAALRKALVMHPATLGQAVDDLRRKKLCIVRTDPQDRRARVVSMTDAGRELLDKAPLAGPARLREAQLPAARLEGLNAALGDALDVFGLAAWVPKPGDGR</sequence>
<dbReference type="GO" id="GO:0003700">
    <property type="term" value="F:DNA-binding transcription factor activity"/>
    <property type="evidence" value="ECO:0007669"/>
    <property type="project" value="InterPro"/>
</dbReference>
<dbReference type="Proteomes" id="UP000646579">
    <property type="component" value="Unassembled WGS sequence"/>
</dbReference>
<dbReference type="Pfam" id="PF01047">
    <property type="entry name" value="MarR"/>
    <property type="match status" value="1"/>
</dbReference>
<protein>
    <recommendedName>
        <fullName evidence="1">HTH marR-type domain-containing protein</fullName>
    </recommendedName>
</protein>
<dbReference type="PROSITE" id="PS50995">
    <property type="entry name" value="HTH_MARR_2"/>
    <property type="match status" value="1"/>
</dbReference>
<accession>A0A918S3T1</accession>
<proteinExistence type="predicted"/>
<feature type="domain" description="HTH marR-type" evidence="1">
    <location>
        <begin position="1"/>
        <end position="135"/>
    </location>
</feature>
<reference evidence="2" key="2">
    <citation type="submission" date="2020-09" db="EMBL/GenBank/DDBJ databases">
        <authorList>
            <person name="Sun Q."/>
            <person name="Kim S."/>
        </authorList>
    </citation>
    <scope>NUCLEOTIDE SEQUENCE</scope>
    <source>
        <strain evidence="2">KCTC 32437</strain>
    </source>
</reference>
<keyword evidence="3" id="KW-1185">Reference proteome</keyword>
<dbReference type="RefSeq" id="WP_189425380.1">
    <property type="nucleotide sequence ID" value="NZ_BMZE01000002.1"/>
</dbReference>
<dbReference type="SUPFAM" id="SSF46785">
    <property type="entry name" value="Winged helix' DNA-binding domain"/>
    <property type="match status" value="1"/>
</dbReference>
<dbReference type="AlphaFoldDB" id="A0A918S3T1"/>
<dbReference type="GO" id="GO:0006950">
    <property type="term" value="P:response to stress"/>
    <property type="evidence" value="ECO:0007669"/>
    <property type="project" value="TreeGrafter"/>
</dbReference>
<dbReference type="Gene3D" id="1.10.10.10">
    <property type="entry name" value="Winged helix-like DNA-binding domain superfamily/Winged helix DNA-binding domain"/>
    <property type="match status" value="1"/>
</dbReference>
<dbReference type="SMART" id="SM00347">
    <property type="entry name" value="HTH_MARR"/>
    <property type="match status" value="1"/>
</dbReference>
<gene>
    <name evidence="2" type="ORF">GCM10007989_18280</name>
</gene>